<name>A0A1I4VIY3_9FLAO</name>
<accession>A0A1I4VIY3</accession>
<dbReference type="RefSeq" id="WP_092907598.1">
    <property type="nucleotide sequence ID" value="NZ_FOUZ01000005.1"/>
</dbReference>
<protein>
    <recommendedName>
        <fullName evidence="4">DUF3592 domain-containing protein</fullName>
    </recommendedName>
</protein>
<dbReference type="AlphaFoldDB" id="A0A1I4VIY3"/>
<evidence type="ECO:0008006" key="4">
    <source>
        <dbReference type="Google" id="ProtNLM"/>
    </source>
</evidence>
<keyword evidence="3" id="KW-1185">Reference proteome</keyword>
<dbReference type="OrthoDB" id="893645at2"/>
<keyword evidence="1" id="KW-0472">Membrane</keyword>
<gene>
    <name evidence="2" type="ORF">SAMN05421738_105165</name>
</gene>
<evidence type="ECO:0000256" key="1">
    <source>
        <dbReference type="SAM" id="Phobius"/>
    </source>
</evidence>
<dbReference type="EMBL" id="FOUZ01000005">
    <property type="protein sequence ID" value="SFN01080.1"/>
    <property type="molecule type" value="Genomic_DNA"/>
</dbReference>
<organism evidence="2 3">
    <name type="scientific">Algoriella xinjiangensis</name>
    <dbReference type="NCBI Taxonomy" id="684065"/>
    <lineage>
        <taxon>Bacteria</taxon>
        <taxon>Pseudomonadati</taxon>
        <taxon>Bacteroidota</taxon>
        <taxon>Flavobacteriia</taxon>
        <taxon>Flavobacteriales</taxon>
        <taxon>Weeksellaceae</taxon>
        <taxon>Algoriella</taxon>
    </lineage>
</organism>
<evidence type="ECO:0000313" key="3">
    <source>
        <dbReference type="Proteomes" id="UP000199149"/>
    </source>
</evidence>
<sequence length="111" mass="12899">MTKNIRNKILTILIILSIIPIVGSIYYYLRTSKLNDIDQINKSFEYTKGIVVKKTVYKGRFIDVRYIVNGKSYVESDGMNEKVDINEGDSVMVKYSTEKPELMITQFNDQF</sequence>
<evidence type="ECO:0000313" key="2">
    <source>
        <dbReference type="EMBL" id="SFN01080.1"/>
    </source>
</evidence>
<proteinExistence type="predicted"/>
<keyword evidence="1" id="KW-0812">Transmembrane</keyword>
<dbReference type="Proteomes" id="UP000199149">
    <property type="component" value="Unassembled WGS sequence"/>
</dbReference>
<feature type="transmembrane region" description="Helical" evidence="1">
    <location>
        <begin position="9"/>
        <end position="29"/>
    </location>
</feature>
<reference evidence="3" key="1">
    <citation type="submission" date="2016-10" db="EMBL/GenBank/DDBJ databases">
        <authorList>
            <person name="Varghese N."/>
            <person name="Submissions S."/>
        </authorList>
    </citation>
    <scope>NUCLEOTIDE SEQUENCE [LARGE SCALE GENOMIC DNA]</scope>
    <source>
        <strain evidence="3">XJ109</strain>
    </source>
</reference>
<keyword evidence="1" id="KW-1133">Transmembrane helix</keyword>